<organism evidence="1 2">
    <name type="scientific">Paraburkholderia acidisoli</name>
    <dbReference type="NCBI Taxonomy" id="2571748"/>
    <lineage>
        <taxon>Bacteria</taxon>
        <taxon>Pseudomonadati</taxon>
        <taxon>Pseudomonadota</taxon>
        <taxon>Betaproteobacteria</taxon>
        <taxon>Burkholderiales</taxon>
        <taxon>Burkholderiaceae</taxon>
        <taxon>Paraburkholderia</taxon>
    </lineage>
</organism>
<keyword evidence="1" id="KW-0614">Plasmid</keyword>
<evidence type="ECO:0000313" key="2">
    <source>
        <dbReference type="Proteomes" id="UP000433577"/>
    </source>
</evidence>
<proteinExistence type="predicted"/>
<sequence length="138" mass="15938">MQRQALVLGARLKMLIDAITSAHIRFARDDPRNRRIATKYAYDYVREIFNFSHSKIRLYVHAYEKFHQNDDAVMYLRMTDMQLLLSHEIGDDIVNAVIQRRKENPRLSTREVKALIIGMRPQPLVGRDGSSPSVGAQA</sequence>
<name>A0A7Z2JJN8_9BURK</name>
<dbReference type="Proteomes" id="UP000433577">
    <property type="component" value="Plasmid p1"/>
</dbReference>
<dbReference type="OrthoDB" id="9036126at2"/>
<evidence type="ECO:0000313" key="1">
    <source>
        <dbReference type="EMBL" id="QGZ66981.1"/>
    </source>
</evidence>
<dbReference type="EMBL" id="CP046917">
    <property type="protein sequence ID" value="QGZ66981.1"/>
    <property type="molecule type" value="Genomic_DNA"/>
</dbReference>
<geneLocation type="plasmid" evidence="1 2">
    <name>p1</name>
</geneLocation>
<accession>A0A7Z2JJN8</accession>
<protein>
    <submittedName>
        <fullName evidence="1">Uncharacterized protein</fullName>
    </submittedName>
</protein>
<keyword evidence="2" id="KW-1185">Reference proteome</keyword>
<reference evidence="1 2" key="1">
    <citation type="submission" date="2019-12" db="EMBL/GenBank/DDBJ databases">
        <title>Paraburkholderia acidiphila 7Q-K02 sp. nov and Paraburkholderia acidisoli DHF22 sp. nov., two strains isolated from forest soil.</title>
        <authorList>
            <person name="Gao Z."/>
            <person name="Qiu L."/>
        </authorList>
    </citation>
    <scope>NUCLEOTIDE SEQUENCE [LARGE SCALE GENOMIC DNA]</scope>
    <source>
        <strain evidence="1 2">DHF22</strain>
        <plasmid evidence="1 2">p1</plasmid>
    </source>
</reference>
<dbReference type="KEGG" id="pacs:FAZ98_34670"/>
<dbReference type="AlphaFoldDB" id="A0A7Z2JJN8"/>
<gene>
    <name evidence="1" type="ORF">FAZ98_34670</name>
</gene>
<dbReference type="RefSeq" id="WP_158958849.1">
    <property type="nucleotide sequence ID" value="NZ_CP046917.1"/>
</dbReference>